<dbReference type="AlphaFoldDB" id="A0A2P2MGA1"/>
<evidence type="ECO:0000313" key="1">
    <source>
        <dbReference type="EMBL" id="MBX29233.1"/>
    </source>
</evidence>
<dbReference type="EMBL" id="GGEC01048749">
    <property type="protein sequence ID" value="MBX29233.1"/>
    <property type="molecule type" value="Transcribed_RNA"/>
</dbReference>
<accession>A0A2P2MGA1</accession>
<protein>
    <submittedName>
        <fullName evidence="1">Uncharacterized protein</fullName>
    </submittedName>
</protein>
<organism evidence="1">
    <name type="scientific">Rhizophora mucronata</name>
    <name type="common">Asiatic mangrove</name>
    <dbReference type="NCBI Taxonomy" id="61149"/>
    <lineage>
        <taxon>Eukaryota</taxon>
        <taxon>Viridiplantae</taxon>
        <taxon>Streptophyta</taxon>
        <taxon>Embryophyta</taxon>
        <taxon>Tracheophyta</taxon>
        <taxon>Spermatophyta</taxon>
        <taxon>Magnoliopsida</taxon>
        <taxon>eudicotyledons</taxon>
        <taxon>Gunneridae</taxon>
        <taxon>Pentapetalae</taxon>
        <taxon>rosids</taxon>
        <taxon>fabids</taxon>
        <taxon>Malpighiales</taxon>
        <taxon>Rhizophoraceae</taxon>
        <taxon>Rhizophora</taxon>
    </lineage>
</organism>
<reference evidence="1" key="1">
    <citation type="submission" date="2018-02" db="EMBL/GenBank/DDBJ databases">
        <title>Rhizophora mucronata_Transcriptome.</title>
        <authorList>
            <person name="Meera S.P."/>
            <person name="Sreeshan A."/>
            <person name="Augustine A."/>
        </authorList>
    </citation>
    <scope>NUCLEOTIDE SEQUENCE</scope>
    <source>
        <tissue evidence="1">Leaf</tissue>
    </source>
</reference>
<proteinExistence type="predicted"/>
<sequence length="31" mass="3619">MFVTRTNEDCVATQRESLVVIRLFYSTLVQV</sequence>
<name>A0A2P2MGA1_RHIMU</name>